<dbReference type="Proteomes" id="UP000324222">
    <property type="component" value="Unassembled WGS sequence"/>
</dbReference>
<protein>
    <submittedName>
        <fullName evidence="2">Uncharacterized protein</fullName>
    </submittedName>
</protein>
<dbReference type="EMBL" id="VSRR010001953">
    <property type="protein sequence ID" value="MPC28703.1"/>
    <property type="molecule type" value="Genomic_DNA"/>
</dbReference>
<feature type="compositionally biased region" description="Polar residues" evidence="1">
    <location>
        <begin position="1"/>
        <end position="13"/>
    </location>
</feature>
<keyword evidence="3" id="KW-1185">Reference proteome</keyword>
<accession>A0A5B7E688</accession>
<evidence type="ECO:0000256" key="1">
    <source>
        <dbReference type="SAM" id="MobiDB-lite"/>
    </source>
</evidence>
<organism evidence="2 3">
    <name type="scientific">Portunus trituberculatus</name>
    <name type="common">Swimming crab</name>
    <name type="synonym">Neptunus trituberculatus</name>
    <dbReference type="NCBI Taxonomy" id="210409"/>
    <lineage>
        <taxon>Eukaryota</taxon>
        <taxon>Metazoa</taxon>
        <taxon>Ecdysozoa</taxon>
        <taxon>Arthropoda</taxon>
        <taxon>Crustacea</taxon>
        <taxon>Multicrustacea</taxon>
        <taxon>Malacostraca</taxon>
        <taxon>Eumalacostraca</taxon>
        <taxon>Eucarida</taxon>
        <taxon>Decapoda</taxon>
        <taxon>Pleocyemata</taxon>
        <taxon>Brachyura</taxon>
        <taxon>Eubrachyura</taxon>
        <taxon>Portunoidea</taxon>
        <taxon>Portunidae</taxon>
        <taxon>Portuninae</taxon>
        <taxon>Portunus</taxon>
    </lineage>
</organism>
<gene>
    <name evidence="2" type="ORF">E2C01_021913</name>
</gene>
<evidence type="ECO:0000313" key="3">
    <source>
        <dbReference type="Proteomes" id="UP000324222"/>
    </source>
</evidence>
<sequence length="59" mass="6361">MGSLGQWFTTGGSPFSDKAKSSSRQDASDREYSAYSNFARNGAAFRSTITLEAEPCSET</sequence>
<proteinExistence type="predicted"/>
<reference evidence="2 3" key="1">
    <citation type="submission" date="2019-05" db="EMBL/GenBank/DDBJ databases">
        <title>Another draft genome of Portunus trituberculatus and its Hox gene families provides insights of decapod evolution.</title>
        <authorList>
            <person name="Jeong J.-H."/>
            <person name="Song I."/>
            <person name="Kim S."/>
            <person name="Choi T."/>
            <person name="Kim D."/>
            <person name="Ryu S."/>
            <person name="Kim W."/>
        </authorList>
    </citation>
    <scope>NUCLEOTIDE SEQUENCE [LARGE SCALE GENOMIC DNA]</scope>
    <source>
        <tissue evidence="2">Muscle</tissue>
    </source>
</reference>
<comment type="caution">
    <text evidence="2">The sequence shown here is derived from an EMBL/GenBank/DDBJ whole genome shotgun (WGS) entry which is preliminary data.</text>
</comment>
<dbReference type="AlphaFoldDB" id="A0A5B7E688"/>
<feature type="region of interest" description="Disordered" evidence="1">
    <location>
        <begin position="1"/>
        <end position="28"/>
    </location>
</feature>
<evidence type="ECO:0000313" key="2">
    <source>
        <dbReference type="EMBL" id="MPC28703.1"/>
    </source>
</evidence>
<name>A0A5B7E688_PORTR</name>